<comment type="caution">
    <text evidence="1">The sequence shown here is derived from an EMBL/GenBank/DDBJ whole genome shotgun (WGS) entry which is preliminary data.</text>
</comment>
<keyword evidence="2" id="KW-1185">Reference proteome</keyword>
<evidence type="ECO:0000313" key="2">
    <source>
        <dbReference type="Proteomes" id="UP001500340"/>
    </source>
</evidence>
<name>A0ABN0Y6K2_9BACL</name>
<reference evidence="1 2" key="1">
    <citation type="journal article" date="2019" name="Int. J. Syst. Evol. Microbiol.">
        <title>The Global Catalogue of Microorganisms (GCM) 10K type strain sequencing project: providing services to taxonomists for standard genome sequencing and annotation.</title>
        <authorList>
            <consortium name="The Broad Institute Genomics Platform"/>
            <consortium name="The Broad Institute Genome Sequencing Center for Infectious Disease"/>
            <person name="Wu L."/>
            <person name="Ma J."/>
        </authorList>
    </citation>
    <scope>NUCLEOTIDE SEQUENCE [LARGE SCALE GENOMIC DNA]</scope>
    <source>
        <strain evidence="1 2">JCM 12774</strain>
    </source>
</reference>
<accession>A0ABN0Y6K2</accession>
<protein>
    <submittedName>
        <fullName evidence="1">Uncharacterized protein</fullName>
    </submittedName>
</protein>
<organism evidence="1 2">
    <name type="scientific">Paenibacillus motobuensis</name>
    <dbReference type="NCBI Taxonomy" id="295324"/>
    <lineage>
        <taxon>Bacteria</taxon>
        <taxon>Bacillati</taxon>
        <taxon>Bacillota</taxon>
        <taxon>Bacilli</taxon>
        <taxon>Bacillales</taxon>
        <taxon>Paenibacillaceae</taxon>
        <taxon>Paenibacillus</taxon>
    </lineage>
</organism>
<dbReference type="EMBL" id="BAAACX010000007">
    <property type="protein sequence ID" value="GAA0384916.1"/>
    <property type="molecule type" value="Genomic_DNA"/>
</dbReference>
<sequence length="179" mass="20328">MKKTILIFLVIVLMYFSYFYKNNYTSTIEEAANKANIQYDEIYQTSKVKNRILILYDTDENEVFSVGLLKKNWLGYKWIMGSGSGQVSGINVPVSLAIANLPVEHHGEVSSFVSIAFGSVNLNEIEKLNVQFKDTKIKSATIIDTKRGRKWFSISDNPVNGDPQVIGINKKGKEVYRNY</sequence>
<dbReference type="RefSeq" id="WP_343859445.1">
    <property type="nucleotide sequence ID" value="NZ_BAAACX010000007.1"/>
</dbReference>
<gene>
    <name evidence="1" type="ORF">GCM10008933_15100</name>
</gene>
<dbReference type="Proteomes" id="UP001500340">
    <property type="component" value="Unassembled WGS sequence"/>
</dbReference>
<proteinExistence type="predicted"/>
<evidence type="ECO:0000313" key="1">
    <source>
        <dbReference type="EMBL" id="GAA0384916.1"/>
    </source>
</evidence>